<protein>
    <submittedName>
        <fullName evidence="2">Uncharacterized protein</fullName>
    </submittedName>
</protein>
<evidence type="ECO:0000256" key="1">
    <source>
        <dbReference type="SAM" id="MobiDB-lite"/>
    </source>
</evidence>
<reference evidence="2" key="1">
    <citation type="submission" date="2020-10" db="EMBL/GenBank/DDBJ databases">
        <title>Connecting structure to function with the recovery of over 1000 high-quality activated sludge metagenome-assembled genomes encoding full-length rRNA genes using long-read sequencing.</title>
        <authorList>
            <person name="Singleton C.M."/>
            <person name="Petriglieri F."/>
            <person name="Kristensen J.M."/>
            <person name="Kirkegaard R.H."/>
            <person name="Michaelsen T.Y."/>
            <person name="Andersen M.H."/>
            <person name="Karst S.M."/>
            <person name="Dueholm M.S."/>
            <person name="Nielsen P.H."/>
            <person name="Albertsen M."/>
        </authorList>
    </citation>
    <scope>NUCLEOTIDE SEQUENCE</scope>
    <source>
        <strain evidence="2">OdNE_18-Q3-R46-58_BAT3C.305</strain>
    </source>
</reference>
<name>A0A9D7LSX8_9RHOO</name>
<dbReference type="AlphaFoldDB" id="A0A9D7LSX8"/>
<evidence type="ECO:0000313" key="2">
    <source>
        <dbReference type="EMBL" id="MBK8890593.1"/>
    </source>
</evidence>
<gene>
    <name evidence="2" type="ORF">IPN75_09435</name>
</gene>
<organism evidence="2 3">
    <name type="scientific">Candidatus Dechloromonas phosphorivorans</name>
    <dbReference type="NCBI Taxonomy" id="2899244"/>
    <lineage>
        <taxon>Bacteria</taxon>
        <taxon>Pseudomonadati</taxon>
        <taxon>Pseudomonadota</taxon>
        <taxon>Betaproteobacteria</taxon>
        <taxon>Rhodocyclales</taxon>
        <taxon>Azonexaceae</taxon>
        <taxon>Dechloromonas</taxon>
    </lineage>
</organism>
<comment type="caution">
    <text evidence="2">The sequence shown here is derived from an EMBL/GenBank/DDBJ whole genome shotgun (WGS) entry which is preliminary data.</text>
</comment>
<dbReference type="EMBL" id="JADKBR010000011">
    <property type="protein sequence ID" value="MBK8890593.1"/>
    <property type="molecule type" value="Genomic_DNA"/>
</dbReference>
<dbReference type="Proteomes" id="UP000808146">
    <property type="component" value="Unassembled WGS sequence"/>
</dbReference>
<evidence type="ECO:0000313" key="3">
    <source>
        <dbReference type="Proteomes" id="UP000808146"/>
    </source>
</evidence>
<proteinExistence type="predicted"/>
<sequence length="113" mass="12463">MALLAPKPKNGEQAVPKQLDGQNGETGYDELAFHGPFSRPRPVSELEDDDDTPDAAQLSDTIKLRLFSARMRAVEAHALAHVADTDDDLSDIIKLRLANARMKAVQAHQKRFS</sequence>
<feature type="region of interest" description="Disordered" evidence="1">
    <location>
        <begin position="1"/>
        <end position="55"/>
    </location>
</feature>
<accession>A0A9D7LSX8</accession>